<evidence type="ECO:0000313" key="5">
    <source>
        <dbReference type="Proteomes" id="UP000691718"/>
    </source>
</evidence>
<reference evidence="4" key="1">
    <citation type="submission" date="2021-04" db="EMBL/GenBank/DDBJ databases">
        <authorList>
            <person name="Tunstrom K."/>
        </authorList>
    </citation>
    <scope>NUCLEOTIDE SEQUENCE</scope>
</reference>
<gene>
    <name evidence="4" type="ORF">PAPOLLO_LOCUS2520</name>
</gene>
<keyword evidence="1" id="KW-1015">Disulfide bond</keyword>
<keyword evidence="5" id="KW-1185">Reference proteome</keyword>
<feature type="domain" description="TIL" evidence="3">
    <location>
        <begin position="149"/>
        <end position="203"/>
    </location>
</feature>
<dbReference type="Pfam" id="PF01826">
    <property type="entry name" value="TIL"/>
    <property type="match status" value="5"/>
</dbReference>
<dbReference type="InterPro" id="IPR002919">
    <property type="entry name" value="TIL_dom"/>
</dbReference>
<evidence type="ECO:0000259" key="3">
    <source>
        <dbReference type="Pfam" id="PF01826"/>
    </source>
</evidence>
<name>A0A8S3W610_PARAO</name>
<dbReference type="Proteomes" id="UP000691718">
    <property type="component" value="Unassembled WGS sequence"/>
</dbReference>
<dbReference type="PANTHER" id="PTHR23259:SF69">
    <property type="entry name" value="GEO11767P1-RELATED"/>
    <property type="match status" value="1"/>
</dbReference>
<feature type="signal peptide" evidence="2">
    <location>
        <begin position="1"/>
        <end position="18"/>
    </location>
</feature>
<dbReference type="AlphaFoldDB" id="A0A8S3W610"/>
<dbReference type="OrthoDB" id="6236007at2759"/>
<comment type="caution">
    <text evidence="4">The sequence shown here is derived from an EMBL/GenBank/DDBJ whole genome shotgun (WGS) entry which is preliminary data.</text>
</comment>
<dbReference type="PANTHER" id="PTHR23259">
    <property type="entry name" value="RIDDLE"/>
    <property type="match status" value="1"/>
</dbReference>
<feature type="domain" description="TIL" evidence="3">
    <location>
        <begin position="266"/>
        <end position="318"/>
    </location>
</feature>
<sequence>MLWVSGLIFIIFCGTTSGYIVKDECPPDEEYLTCGSACPLNCTNQEPVACTKNCVAGCFCKPNYLRNKNGTCVRPEECFAETYPVCGENEEYTTCGSACPLTCSQYEPRTCILVCIEGCFCKPGYYRNEITGKCVTLDQCPVAEDYQVCGENEEYTTCGSACPPTCALPEPGVCTLDCRVGCFCKSGYYRDEITGKCVTLDQCSVVCGENEEYNSCGSACPRMCNKPAPEACIQVCRAGCFCKPGYCRDESTGKCIEQSKCADNRCPKNEVYSTCNARCQPSCNNTNPVCPEICVPGCVCAPGLVRNDCGECVSVDKCFENGSYESFMYNYLNNLIRLYQSYYA</sequence>
<feature type="domain" description="TIL" evidence="3">
    <location>
        <begin position="25"/>
        <end position="78"/>
    </location>
</feature>
<dbReference type="EMBL" id="CAJQZP010000171">
    <property type="protein sequence ID" value="CAG4942782.1"/>
    <property type="molecule type" value="Genomic_DNA"/>
</dbReference>
<organism evidence="4 5">
    <name type="scientific">Parnassius apollo</name>
    <name type="common">Apollo butterfly</name>
    <name type="synonym">Papilio apollo</name>
    <dbReference type="NCBI Taxonomy" id="110799"/>
    <lineage>
        <taxon>Eukaryota</taxon>
        <taxon>Metazoa</taxon>
        <taxon>Ecdysozoa</taxon>
        <taxon>Arthropoda</taxon>
        <taxon>Hexapoda</taxon>
        <taxon>Insecta</taxon>
        <taxon>Pterygota</taxon>
        <taxon>Neoptera</taxon>
        <taxon>Endopterygota</taxon>
        <taxon>Lepidoptera</taxon>
        <taxon>Glossata</taxon>
        <taxon>Ditrysia</taxon>
        <taxon>Papilionoidea</taxon>
        <taxon>Papilionidae</taxon>
        <taxon>Parnassiinae</taxon>
        <taxon>Parnassini</taxon>
        <taxon>Parnassius</taxon>
        <taxon>Parnassius</taxon>
    </lineage>
</organism>
<evidence type="ECO:0000256" key="2">
    <source>
        <dbReference type="SAM" id="SignalP"/>
    </source>
</evidence>
<feature type="domain" description="TIL" evidence="3">
    <location>
        <begin position="86"/>
        <end position="140"/>
    </location>
</feature>
<accession>A0A8S3W610</accession>
<evidence type="ECO:0000313" key="4">
    <source>
        <dbReference type="EMBL" id="CAG4942782.1"/>
    </source>
</evidence>
<proteinExistence type="predicted"/>
<feature type="chain" id="PRO_5035717768" evidence="2">
    <location>
        <begin position="19"/>
        <end position="344"/>
    </location>
</feature>
<dbReference type="CDD" id="cd19941">
    <property type="entry name" value="TIL"/>
    <property type="match status" value="5"/>
</dbReference>
<keyword evidence="2" id="KW-0732">Signal</keyword>
<protein>
    <submittedName>
        <fullName evidence="4">(apollo) hypothetical protein</fullName>
    </submittedName>
</protein>
<feature type="domain" description="TIL" evidence="3">
    <location>
        <begin position="207"/>
        <end position="261"/>
    </location>
</feature>
<evidence type="ECO:0000256" key="1">
    <source>
        <dbReference type="ARBA" id="ARBA00023157"/>
    </source>
</evidence>
<dbReference type="InterPro" id="IPR051368">
    <property type="entry name" value="SerProtInhib-TIL_Domain"/>
</dbReference>